<sequence>MSQPWKDTINDARQTGNPDTCIIGGDYVGHEIANRLVNKGVSVALVDTMPPSDPPPELTVHCGASLGLTELRRVNIHEGTTILSVCPEDGVNLLMAQLARTQFGVDRVIARVNDPRRVTAFKDLNIETVDAAAALGRLITERW</sequence>
<gene>
    <name evidence="2" type="ORF">GCM10025751_34390</name>
</gene>
<evidence type="ECO:0000313" key="3">
    <source>
        <dbReference type="Proteomes" id="UP001501729"/>
    </source>
</evidence>
<dbReference type="Pfam" id="PF02254">
    <property type="entry name" value="TrkA_N"/>
    <property type="match status" value="1"/>
</dbReference>
<dbReference type="EMBL" id="BAABKX010000014">
    <property type="protein sequence ID" value="GAA5055064.1"/>
    <property type="molecule type" value="Genomic_DNA"/>
</dbReference>
<feature type="domain" description="RCK N-terminal" evidence="1">
    <location>
        <begin position="21"/>
        <end position="129"/>
    </location>
</feature>
<reference evidence="2 3" key="1">
    <citation type="journal article" date="2019" name="Int. J. Syst. Evol. Microbiol.">
        <title>The Global Catalogue of Microorganisms (GCM) 10K type strain sequencing project: providing services to taxonomists for standard genome sequencing and annotation.</title>
        <authorList>
            <consortium name="The Broad Institute Genomics Platform"/>
            <consortium name="The Broad Institute Genome Sequencing Center for Infectious Disease"/>
            <person name="Wu L."/>
            <person name="Ma J."/>
        </authorList>
    </citation>
    <scope>NUCLEOTIDE SEQUENCE [LARGE SCALE GENOMIC DNA]</scope>
    <source>
        <strain evidence="2 3">JCM 17504</strain>
    </source>
</reference>
<dbReference type="GO" id="GO:0006813">
    <property type="term" value="P:potassium ion transport"/>
    <property type="evidence" value="ECO:0007669"/>
    <property type="project" value="InterPro"/>
</dbReference>
<dbReference type="SUPFAM" id="SSF51735">
    <property type="entry name" value="NAD(P)-binding Rossmann-fold domains"/>
    <property type="match status" value="1"/>
</dbReference>
<organism evidence="2 3">
    <name type="scientific">Haladaptatus pallidirubidus</name>
    <dbReference type="NCBI Taxonomy" id="1008152"/>
    <lineage>
        <taxon>Archaea</taxon>
        <taxon>Methanobacteriati</taxon>
        <taxon>Methanobacteriota</taxon>
        <taxon>Stenosarchaea group</taxon>
        <taxon>Halobacteria</taxon>
        <taxon>Halobacteriales</taxon>
        <taxon>Haladaptataceae</taxon>
        <taxon>Haladaptatus</taxon>
    </lineage>
</organism>
<protein>
    <recommendedName>
        <fullName evidence="1">RCK N-terminal domain-containing protein</fullName>
    </recommendedName>
</protein>
<name>A0AAV3UKH2_9EURY</name>
<dbReference type="InterPro" id="IPR003148">
    <property type="entry name" value="RCK_N"/>
</dbReference>
<dbReference type="InterPro" id="IPR036291">
    <property type="entry name" value="NAD(P)-bd_dom_sf"/>
</dbReference>
<dbReference type="Gene3D" id="3.40.50.720">
    <property type="entry name" value="NAD(P)-binding Rossmann-like Domain"/>
    <property type="match status" value="1"/>
</dbReference>
<dbReference type="GeneID" id="68613345"/>
<evidence type="ECO:0000259" key="1">
    <source>
        <dbReference type="Pfam" id="PF02254"/>
    </source>
</evidence>
<dbReference type="AlphaFoldDB" id="A0AAV3UKH2"/>
<comment type="caution">
    <text evidence="2">The sequence shown here is derived from an EMBL/GenBank/DDBJ whole genome shotgun (WGS) entry which is preliminary data.</text>
</comment>
<evidence type="ECO:0000313" key="2">
    <source>
        <dbReference type="EMBL" id="GAA5055064.1"/>
    </source>
</evidence>
<dbReference type="RefSeq" id="WP_227773165.1">
    <property type="nucleotide sequence ID" value="NZ_BAABKX010000014.1"/>
</dbReference>
<accession>A0AAV3UKH2</accession>
<proteinExistence type="predicted"/>
<dbReference type="Proteomes" id="UP001501729">
    <property type="component" value="Unassembled WGS sequence"/>
</dbReference>
<keyword evidence="3" id="KW-1185">Reference proteome</keyword>